<evidence type="ECO:0000313" key="1">
    <source>
        <dbReference type="EMBL" id="QHU31997.1"/>
    </source>
</evidence>
<sequence>MAFVPITTPIKATKPSDTAPRIMPREELSAAAVTTIGIVAFKEGEALAFVNKLGPGVPEKLILLMDGEKLPNTDIDIERVGEIDREFDILFVSDKDRLAVLPGEGETVLLIEEEKD</sequence>
<reference evidence="1" key="1">
    <citation type="journal article" date="2020" name="Nature">
        <title>Giant virus diversity and host interactions through global metagenomics.</title>
        <authorList>
            <person name="Schulz F."/>
            <person name="Roux S."/>
            <person name="Paez-Espino D."/>
            <person name="Jungbluth S."/>
            <person name="Walsh D.A."/>
            <person name="Denef V.J."/>
            <person name="McMahon K.D."/>
            <person name="Konstantinidis K.T."/>
            <person name="Eloe-Fadrosh E.A."/>
            <person name="Kyrpides N.C."/>
            <person name="Woyke T."/>
        </authorList>
    </citation>
    <scope>NUCLEOTIDE SEQUENCE</scope>
    <source>
        <strain evidence="1">GVMAG-M-3300027963-41</strain>
    </source>
</reference>
<dbReference type="EMBL" id="MN740534">
    <property type="protein sequence ID" value="QHU31997.1"/>
    <property type="molecule type" value="Genomic_DNA"/>
</dbReference>
<dbReference type="AlphaFoldDB" id="A0A6C0LN63"/>
<name>A0A6C0LN63_9ZZZZ</name>
<organism evidence="1">
    <name type="scientific">viral metagenome</name>
    <dbReference type="NCBI Taxonomy" id="1070528"/>
    <lineage>
        <taxon>unclassified sequences</taxon>
        <taxon>metagenomes</taxon>
        <taxon>organismal metagenomes</taxon>
    </lineage>
</organism>
<accession>A0A6C0LN63</accession>
<proteinExistence type="predicted"/>
<protein>
    <submittedName>
        <fullName evidence="1">Uncharacterized protein</fullName>
    </submittedName>
</protein>